<gene>
    <name evidence="1" type="ORF">PU02_1259</name>
</gene>
<dbReference type="PATRIC" id="fig|1318743.3.peg.1275"/>
<keyword evidence="2" id="KW-1185">Reference proteome</keyword>
<dbReference type="EMBL" id="CP010401">
    <property type="protein sequence ID" value="ALE04073.1"/>
    <property type="molecule type" value="Genomic_DNA"/>
</dbReference>
<evidence type="ECO:0000313" key="2">
    <source>
        <dbReference type="Proteomes" id="UP000057213"/>
    </source>
</evidence>
<accession>A0A0M5L1C3</accession>
<dbReference type="KEGG" id="banc:PU02_1259"/>
<proteinExistence type="predicted"/>
<protein>
    <submittedName>
        <fullName evidence="1">Uncharacterized protein</fullName>
    </submittedName>
</protein>
<reference evidence="1 2" key="1">
    <citation type="journal article" date="2015" name="Genome Announc.">
        <title>Complete Genome Sequence of Bartonella ancashensis Strain 20.00, Isolated from the Blood of a Patient with Verruga Peruana.</title>
        <authorList>
            <person name="Hang J."/>
            <person name="Mullins K.E."/>
            <person name="Clifford R.J."/>
            <person name="Onmus-Leone F."/>
            <person name="Yang Y."/>
            <person name="Jiang J."/>
            <person name="Leguia M."/>
            <person name="Kasper M.R."/>
            <person name="Maguina C."/>
            <person name="Lesho E.P."/>
            <person name="Jarman R.G."/>
            <person name="Richards A.L."/>
            <person name="Blazes D."/>
        </authorList>
    </citation>
    <scope>NUCLEOTIDE SEQUENCE [LARGE SCALE GENOMIC DNA]</scope>
    <source>
        <strain evidence="1 2">20.00</strain>
    </source>
</reference>
<sequence>MNVTKEFIEGVIGIIFAHADGTNNKLRFSKSFENKSSM</sequence>
<dbReference type="STRING" id="1318743.PU02_1259"/>
<dbReference type="AlphaFoldDB" id="A0A0M5L1C3"/>
<organism evidence="1 2">
    <name type="scientific">Bartonella ancashensis</name>
    <dbReference type="NCBI Taxonomy" id="1318743"/>
    <lineage>
        <taxon>Bacteria</taxon>
        <taxon>Pseudomonadati</taxon>
        <taxon>Pseudomonadota</taxon>
        <taxon>Alphaproteobacteria</taxon>
        <taxon>Hyphomicrobiales</taxon>
        <taxon>Bartonellaceae</taxon>
        <taxon>Bartonella</taxon>
    </lineage>
</organism>
<evidence type="ECO:0000313" key="1">
    <source>
        <dbReference type="EMBL" id="ALE04073.1"/>
    </source>
</evidence>
<name>A0A0M5L1C3_9HYPH</name>
<dbReference type="Proteomes" id="UP000057213">
    <property type="component" value="Chromosome"/>
</dbReference>